<sequence>MSSSSALTTTNFPDLKLLSRGKVRDIYAIPSSQDRLLFVATDRISAYDVILNNGIPDKGKYLTDLSLFWFEKLGHIIPNHFVTANIDEMPEEVGKYRDQLEGRVMLVQKAEVVPLEAIVRGYISGSAWAEYKRTGTVHGMKAPEGLVESQKFPEPIFTPSTKADQGSHDENISHEQAAKLVGEDLFNQISSAAIALYKSASEYALSKGIILADTKFEFGLIPSPSTSSPQDKSLILIDELLTPDSSRYWPKDKYETGRGQESFDKQYVRDWLVQNGFKKGLESGPEGKEGEGWTLDESVVQGTKERYGEVVRILKGVGS</sequence>
<protein>
    <submittedName>
        <fullName evidence="1">Phosphoribosylaminoimidazole-succinocarboxamide synthase</fullName>
    </submittedName>
</protein>
<name>A0ACD3APW0_9AGAR</name>
<keyword evidence="2" id="KW-1185">Reference proteome</keyword>
<evidence type="ECO:0000313" key="2">
    <source>
        <dbReference type="Proteomes" id="UP000308600"/>
    </source>
</evidence>
<proteinExistence type="predicted"/>
<gene>
    <name evidence="1" type="ORF">BDN72DRAFT_798660</name>
</gene>
<evidence type="ECO:0000313" key="1">
    <source>
        <dbReference type="EMBL" id="TFK67704.1"/>
    </source>
</evidence>
<accession>A0ACD3APW0</accession>
<organism evidence="1 2">
    <name type="scientific">Pluteus cervinus</name>
    <dbReference type="NCBI Taxonomy" id="181527"/>
    <lineage>
        <taxon>Eukaryota</taxon>
        <taxon>Fungi</taxon>
        <taxon>Dikarya</taxon>
        <taxon>Basidiomycota</taxon>
        <taxon>Agaricomycotina</taxon>
        <taxon>Agaricomycetes</taxon>
        <taxon>Agaricomycetidae</taxon>
        <taxon>Agaricales</taxon>
        <taxon>Pluteineae</taxon>
        <taxon>Pluteaceae</taxon>
        <taxon>Pluteus</taxon>
    </lineage>
</organism>
<dbReference type="Proteomes" id="UP000308600">
    <property type="component" value="Unassembled WGS sequence"/>
</dbReference>
<dbReference type="EMBL" id="ML208369">
    <property type="protein sequence ID" value="TFK67704.1"/>
    <property type="molecule type" value="Genomic_DNA"/>
</dbReference>
<reference evidence="1 2" key="1">
    <citation type="journal article" date="2019" name="Nat. Ecol. Evol.">
        <title>Megaphylogeny resolves global patterns of mushroom evolution.</title>
        <authorList>
            <person name="Varga T."/>
            <person name="Krizsan K."/>
            <person name="Foldi C."/>
            <person name="Dima B."/>
            <person name="Sanchez-Garcia M."/>
            <person name="Sanchez-Ramirez S."/>
            <person name="Szollosi G.J."/>
            <person name="Szarkandi J.G."/>
            <person name="Papp V."/>
            <person name="Albert L."/>
            <person name="Andreopoulos W."/>
            <person name="Angelini C."/>
            <person name="Antonin V."/>
            <person name="Barry K.W."/>
            <person name="Bougher N.L."/>
            <person name="Buchanan P."/>
            <person name="Buyck B."/>
            <person name="Bense V."/>
            <person name="Catcheside P."/>
            <person name="Chovatia M."/>
            <person name="Cooper J."/>
            <person name="Damon W."/>
            <person name="Desjardin D."/>
            <person name="Finy P."/>
            <person name="Geml J."/>
            <person name="Haridas S."/>
            <person name="Hughes K."/>
            <person name="Justo A."/>
            <person name="Karasinski D."/>
            <person name="Kautmanova I."/>
            <person name="Kiss B."/>
            <person name="Kocsube S."/>
            <person name="Kotiranta H."/>
            <person name="LaButti K.M."/>
            <person name="Lechner B.E."/>
            <person name="Liimatainen K."/>
            <person name="Lipzen A."/>
            <person name="Lukacs Z."/>
            <person name="Mihaltcheva S."/>
            <person name="Morgado L.N."/>
            <person name="Niskanen T."/>
            <person name="Noordeloos M.E."/>
            <person name="Ohm R.A."/>
            <person name="Ortiz-Santana B."/>
            <person name="Ovrebo C."/>
            <person name="Racz N."/>
            <person name="Riley R."/>
            <person name="Savchenko A."/>
            <person name="Shiryaev A."/>
            <person name="Soop K."/>
            <person name="Spirin V."/>
            <person name="Szebenyi C."/>
            <person name="Tomsovsky M."/>
            <person name="Tulloss R.E."/>
            <person name="Uehling J."/>
            <person name="Grigoriev I.V."/>
            <person name="Vagvolgyi C."/>
            <person name="Papp T."/>
            <person name="Martin F.M."/>
            <person name="Miettinen O."/>
            <person name="Hibbett D.S."/>
            <person name="Nagy L.G."/>
        </authorList>
    </citation>
    <scope>NUCLEOTIDE SEQUENCE [LARGE SCALE GENOMIC DNA]</scope>
    <source>
        <strain evidence="1 2">NL-1719</strain>
    </source>
</reference>